<dbReference type="InterPro" id="IPR000701">
    <property type="entry name" value="SuccDH_FuR_B_TM-su"/>
</dbReference>
<comment type="function">
    <text evidence="1">Membrane-anchoring subunit of succinate dehydrogenase (SDH).</text>
</comment>
<dbReference type="CDD" id="cd03499">
    <property type="entry name" value="SQR_TypeC_SdhC"/>
    <property type="match status" value="1"/>
</dbReference>
<keyword evidence="10 13" id="KW-0472">Membrane</keyword>
<feature type="transmembrane region" description="Helical" evidence="13">
    <location>
        <begin position="21"/>
        <end position="47"/>
    </location>
</feature>
<feature type="transmembrane region" description="Helical" evidence="13">
    <location>
        <begin position="109"/>
        <end position="128"/>
    </location>
</feature>
<evidence type="ECO:0000256" key="2">
    <source>
        <dbReference type="ARBA" id="ARBA00004141"/>
    </source>
</evidence>
<evidence type="ECO:0000256" key="4">
    <source>
        <dbReference type="ARBA" id="ARBA00020076"/>
    </source>
</evidence>
<evidence type="ECO:0000256" key="6">
    <source>
        <dbReference type="ARBA" id="ARBA00022692"/>
    </source>
</evidence>
<dbReference type="Gene3D" id="1.20.1300.10">
    <property type="entry name" value="Fumarate reductase/succinate dehydrogenase, transmembrane subunit"/>
    <property type="match status" value="1"/>
</dbReference>
<protein>
    <recommendedName>
        <fullName evidence="4">Succinate dehydrogenase cytochrome b556 subunit</fullName>
    </recommendedName>
</protein>
<keyword evidence="8 13" id="KW-1133">Transmembrane helix</keyword>
<evidence type="ECO:0000256" key="1">
    <source>
        <dbReference type="ARBA" id="ARBA00004050"/>
    </source>
</evidence>
<organism evidence="14 15">
    <name type="scientific">Cysteiniphilum litorale</name>
    <dbReference type="NCBI Taxonomy" id="2056700"/>
    <lineage>
        <taxon>Bacteria</taxon>
        <taxon>Pseudomonadati</taxon>
        <taxon>Pseudomonadota</taxon>
        <taxon>Gammaproteobacteria</taxon>
        <taxon>Thiotrichales</taxon>
        <taxon>Fastidiosibacteraceae</taxon>
        <taxon>Cysteiniphilum</taxon>
    </lineage>
</organism>
<feature type="transmembrane region" description="Helical" evidence="13">
    <location>
        <begin position="67"/>
        <end position="88"/>
    </location>
</feature>
<dbReference type="GO" id="GO:0005886">
    <property type="term" value="C:plasma membrane"/>
    <property type="evidence" value="ECO:0007669"/>
    <property type="project" value="TreeGrafter"/>
</dbReference>
<keyword evidence="15" id="KW-1185">Reference proteome</keyword>
<evidence type="ECO:0000256" key="12">
    <source>
        <dbReference type="PIRSR" id="PIRSR000178-1"/>
    </source>
</evidence>
<dbReference type="GO" id="GO:0006099">
    <property type="term" value="P:tricarboxylic acid cycle"/>
    <property type="evidence" value="ECO:0007669"/>
    <property type="project" value="InterPro"/>
</dbReference>
<dbReference type="EMBL" id="BMJS01000024">
    <property type="protein sequence ID" value="GGG02350.1"/>
    <property type="molecule type" value="Genomic_DNA"/>
</dbReference>
<reference evidence="14" key="1">
    <citation type="journal article" date="2014" name="Int. J. Syst. Evol. Microbiol.">
        <title>Complete genome sequence of Corynebacterium casei LMG S-19264T (=DSM 44701T), isolated from a smear-ripened cheese.</title>
        <authorList>
            <consortium name="US DOE Joint Genome Institute (JGI-PGF)"/>
            <person name="Walter F."/>
            <person name="Albersmeier A."/>
            <person name="Kalinowski J."/>
            <person name="Ruckert C."/>
        </authorList>
    </citation>
    <scope>NUCLEOTIDE SEQUENCE</scope>
    <source>
        <strain evidence="14">CGMCC 1.15758</strain>
    </source>
</reference>
<evidence type="ECO:0000256" key="7">
    <source>
        <dbReference type="ARBA" id="ARBA00022723"/>
    </source>
</evidence>
<dbReference type="Proteomes" id="UP000636949">
    <property type="component" value="Unassembled WGS sequence"/>
</dbReference>
<feature type="binding site" description="axial binding residue" evidence="12">
    <location>
        <position position="83"/>
    </location>
    <ligand>
        <name>heme</name>
        <dbReference type="ChEBI" id="CHEBI:30413"/>
        <note>ligand shared with second transmembrane subunit</note>
    </ligand>
    <ligandPart>
        <name>Fe</name>
        <dbReference type="ChEBI" id="CHEBI:18248"/>
    </ligandPart>
</feature>
<reference evidence="14" key="2">
    <citation type="submission" date="2020-09" db="EMBL/GenBank/DDBJ databases">
        <authorList>
            <person name="Sun Q."/>
            <person name="Zhou Y."/>
        </authorList>
    </citation>
    <scope>NUCLEOTIDE SEQUENCE</scope>
    <source>
        <strain evidence="14">CGMCC 1.15758</strain>
    </source>
</reference>
<comment type="similarity">
    <text evidence="3">Belongs to the cytochrome b560 family.</text>
</comment>
<accession>A0A8J2Z5F7</accession>
<evidence type="ECO:0000256" key="9">
    <source>
        <dbReference type="ARBA" id="ARBA00023004"/>
    </source>
</evidence>
<dbReference type="PANTHER" id="PTHR10978:SF5">
    <property type="entry name" value="SUCCINATE DEHYDROGENASE CYTOCHROME B560 SUBUNIT, MITOCHONDRIAL"/>
    <property type="match status" value="1"/>
</dbReference>
<dbReference type="OrthoDB" id="9799441at2"/>
<dbReference type="NCBIfam" id="TIGR02970">
    <property type="entry name" value="succ_dehyd_cytB"/>
    <property type="match status" value="1"/>
</dbReference>
<evidence type="ECO:0000256" key="13">
    <source>
        <dbReference type="SAM" id="Phobius"/>
    </source>
</evidence>
<dbReference type="InterPro" id="IPR018495">
    <property type="entry name" value="Succ_DH_cyt_bsu_CS"/>
</dbReference>
<dbReference type="SUPFAM" id="SSF81343">
    <property type="entry name" value="Fumarate reductase respiratory complex transmembrane subunits"/>
    <property type="match status" value="1"/>
</dbReference>
<comment type="caution">
    <text evidence="14">The sequence shown here is derived from an EMBL/GenBank/DDBJ whole genome shotgun (WGS) entry which is preliminary data.</text>
</comment>
<dbReference type="GO" id="GO:0046872">
    <property type="term" value="F:metal ion binding"/>
    <property type="evidence" value="ECO:0007669"/>
    <property type="project" value="UniProtKB-KW"/>
</dbReference>
<comment type="subcellular location">
    <subcellularLocation>
        <location evidence="2">Membrane</location>
        <topology evidence="2">Multi-pass membrane protein</topology>
    </subcellularLocation>
</comment>
<gene>
    <name evidence="14" type="primary">sdhC</name>
    <name evidence="14" type="ORF">GCM10010995_19680</name>
</gene>
<evidence type="ECO:0000256" key="3">
    <source>
        <dbReference type="ARBA" id="ARBA00007244"/>
    </source>
</evidence>
<comment type="subunit">
    <text evidence="11">Part of an enzyme complex containing four subunits: a flavoprotein, an iron-sulfur protein, plus two membrane-anchoring proteins, SdhC and SdhD. The complex can form homotrimers.</text>
</comment>
<dbReference type="GO" id="GO:0009055">
    <property type="term" value="F:electron transfer activity"/>
    <property type="evidence" value="ECO:0007669"/>
    <property type="project" value="InterPro"/>
</dbReference>
<name>A0A8J2Z5F7_9GAMM</name>
<dbReference type="AlphaFoldDB" id="A0A8J2Z5F7"/>
<dbReference type="PIRSF" id="PIRSF000178">
    <property type="entry name" value="SDH_cyt_b560"/>
    <property type="match status" value="1"/>
</dbReference>
<evidence type="ECO:0000256" key="10">
    <source>
        <dbReference type="ARBA" id="ARBA00023136"/>
    </source>
</evidence>
<sequence>MKHQGPRNIGLGSIKSYSFPITAISSIIHRITGVLMVVLLPFLIWGFSLSMRCGGDFYYVQDLLIHSPWSIVAWIFISAVSYHVIAGIRHLIMDLGFGEEMCVARASSIAVLVLGVLVTIFWGLWLWVM</sequence>
<dbReference type="InterPro" id="IPR034804">
    <property type="entry name" value="SQR/QFR_C/D"/>
</dbReference>
<dbReference type="Pfam" id="PF01127">
    <property type="entry name" value="Sdh_cyt"/>
    <property type="match status" value="1"/>
</dbReference>
<keyword evidence="6 13" id="KW-0812">Transmembrane</keyword>
<keyword evidence="9 12" id="KW-0408">Iron</keyword>
<dbReference type="InterPro" id="IPR014314">
    <property type="entry name" value="Succ_DH_cytb556"/>
</dbReference>
<evidence type="ECO:0000256" key="5">
    <source>
        <dbReference type="ARBA" id="ARBA00022617"/>
    </source>
</evidence>
<evidence type="ECO:0000313" key="14">
    <source>
        <dbReference type="EMBL" id="GGG02350.1"/>
    </source>
</evidence>
<dbReference type="RefSeq" id="WP_117003293.1">
    <property type="nucleotide sequence ID" value="NZ_BMJS01000024.1"/>
</dbReference>
<dbReference type="PROSITE" id="PS01001">
    <property type="entry name" value="SDH_CYT_2"/>
    <property type="match status" value="1"/>
</dbReference>
<evidence type="ECO:0000313" key="15">
    <source>
        <dbReference type="Proteomes" id="UP000636949"/>
    </source>
</evidence>
<keyword evidence="7 12" id="KW-0479">Metal-binding</keyword>
<dbReference type="PANTHER" id="PTHR10978">
    <property type="entry name" value="SUCCINATE DEHYDROGENASE CYTOCHROME B560 SUBUNIT"/>
    <property type="match status" value="1"/>
</dbReference>
<proteinExistence type="inferred from homology"/>
<comment type="cofactor">
    <cofactor evidence="12">
        <name>heme</name>
        <dbReference type="ChEBI" id="CHEBI:30413"/>
    </cofactor>
    <text evidence="12">The heme is bound between the two transmembrane subunits.</text>
</comment>
<keyword evidence="5 12" id="KW-0349">Heme</keyword>
<evidence type="ECO:0000256" key="8">
    <source>
        <dbReference type="ARBA" id="ARBA00022989"/>
    </source>
</evidence>
<evidence type="ECO:0000256" key="11">
    <source>
        <dbReference type="ARBA" id="ARBA00025912"/>
    </source>
</evidence>